<name>A3GGN9_PICST</name>
<evidence type="ECO:0000256" key="2">
    <source>
        <dbReference type="ARBA" id="ARBA00022559"/>
    </source>
</evidence>
<keyword evidence="10" id="KW-1185">Reference proteome</keyword>
<dbReference type="SMR" id="A3GGN9"/>
<evidence type="ECO:0000256" key="5">
    <source>
        <dbReference type="ARBA" id="ARBA00023284"/>
    </source>
</evidence>
<protein>
    <submittedName>
        <fullName evidence="9">Alkyl hydroperoxide reductase</fullName>
    </submittedName>
</protein>
<feature type="domain" description="Thioredoxin" evidence="8">
    <location>
        <begin position="16"/>
        <end position="177"/>
    </location>
</feature>
<evidence type="ECO:0000256" key="4">
    <source>
        <dbReference type="ARBA" id="ARBA00023002"/>
    </source>
</evidence>
<evidence type="ECO:0000313" key="9">
    <source>
        <dbReference type="EMBL" id="EAZ63560.2"/>
    </source>
</evidence>
<organism evidence="9 10">
    <name type="scientific">Scheffersomyces stipitis (strain ATCC 58785 / CBS 6054 / NBRC 10063 / NRRL Y-11545)</name>
    <name type="common">Yeast</name>
    <name type="synonym">Pichia stipitis</name>
    <dbReference type="NCBI Taxonomy" id="322104"/>
    <lineage>
        <taxon>Eukaryota</taxon>
        <taxon>Fungi</taxon>
        <taxon>Dikarya</taxon>
        <taxon>Ascomycota</taxon>
        <taxon>Saccharomycotina</taxon>
        <taxon>Pichiomycetes</taxon>
        <taxon>Debaryomycetaceae</taxon>
        <taxon>Scheffersomyces</taxon>
    </lineage>
</organism>
<evidence type="ECO:0000256" key="1">
    <source>
        <dbReference type="ARBA" id="ARBA00010505"/>
    </source>
</evidence>
<dbReference type="GO" id="GO:0005739">
    <property type="term" value="C:mitochondrion"/>
    <property type="evidence" value="ECO:0007669"/>
    <property type="project" value="TreeGrafter"/>
</dbReference>
<comment type="similarity">
    <text evidence="1 7">Belongs to the peroxiredoxin family. Prx5 subfamily.</text>
</comment>
<dbReference type="GO" id="GO:0005777">
    <property type="term" value="C:peroxisome"/>
    <property type="evidence" value="ECO:0007669"/>
    <property type="project" value="TreeGrafter"/>
</dbReference>
<dbReference type="PANTHER" id="PTHR10430">
    <property type="entry name" value="PEROXIREDOXIN"/>
    <property type="match status" value="1"/>
</dbReference>
<dbReference type="HOGENOM" id="CLU_072440_1_1_1"/>
<feature type="active site" description="Cysteine sulfenic acid (-SOH) intermediate" evidence="6">
    <location>
        <position position="60"/>
    </location>
</feature>
<dbReference type="AlphaFoldDB" id="A3GGN9"/>
<dbReference type="GO" id="GO:0045454">
    <property type="term" value="P:cell redox homeostasis"/>
    <property type="evidence" value="ECO:0007669"/>
    <property type="project" value="EnsemblFungi"/>
</dbReference>
<proteinExistence type="inferred from homology"/>
<keyword evidence="4 7" id="KW-0560">Oxidoreductase</keyword>
<evidence type="ECO:0000259" key="8">
    <source>
        <dbReference type="PROSITE" id="PS51352"/>
    </source>
</evidence>
<evidence type="ECO:0000256" key="7">
    <source>
        <dbReference type="RuleBase" id="RU366011"/>
    </source>
</evidence>
<reference evidence="9 10" key="1">
    <citation type="journal article" date="2007" name="Nat. Biotechnol.">
        <title>Genome sequence of the lignocellulose-bioconverting and xylose-fermenting yeast Pichia stipitis.</title>
        <authorList>
            <person name="Jeffries T.W."/>
            <person name="Grigoriev I.V."/>
            <person name="Grimwood J."/>
            <person name="Laplaza J.M."/>
            <person name="Aerts A."/>
            <person name="Salamov A."/>
            <person name="Schmutz J."/>
            <person name="Lindquist E."/>
            <person name="Dehal P."/>
            <person name="Shapiro H."/>
            <person name="Jin Y.S."/>
            <person name="Passoth V."/>
            <person name="Richardson P.M."/>
        </authorList>
    </citation>
    <scope>NUCLEOTIDE SEQUENCE [LARGE SCALE GENOMIC DNA]</scope>
    <source>
        <strain evidence="10">ATCC 58785 / CBS 6054 / NBRC 10063 / NRRL Y-11545</strain>
    </source>
</reference>
<dbReference type="OMA" id="HVPEYIQ"/>
<dbReference type="Pfam" id="PF08534">
    <property type="entry name" value="Redoxin"/>
    <property type="match status" value="1"/>
</dbReference>
<dbReference type="Gene3D" id="3.40.30.10">
    <property type="entry name" value="Glutaredoxin"/>
    <property type="match status" value="1"/>
</dbReference>
<dbReference type="InterPro" id="IPR036249">
    <property type="entry name" value="Thioredoxin-like_sf"/>
</dbReference>
<keyword evidence="3 7" id="KW-0049">Antioxidant</keyword>
<dbReference type="GO" id="GO:0042744">
    <property type="term" value="P:hydrogen peroxide catabolic process"/>
    <property type="evidence" value="ECO:0007669"/>
    <property type="project" value="TreeGrafter"/>
</dbReference>
<dbReference type="InterPro" id="IPR037944">
    <property type="entry name" value="PRX5-like"/>
</dbReference>
<keyword evidence="2 7" id="KW-0575">Peroxidase</keyword>
<evidence type="ECO:0000256" key="3">
    <source>
        <dbReference type="ARBA" id="ARBA00022862"/>
    </source>
</evidence>
<dbReference type="PANTHER" id="PTHR10430:SF16">
    <property type="entry name" value="PEROXIREDOXIN-5, MITOCHONDRIAL"/>
    <property type="match status" value="1"/>
</dbReference>
<dbReference type="PROSITE" id="PS51352">
    <property type="entry name" value="THIOREDOXIN_2"/>
    <property type="match status" value="1"/>
</dbReference>
<accession>A3GGN9</accession>
<dbReference type="Proteomes" id="UP000002258">
    <property type="component" value="Chromosome 1"/>
</dbReference>
<dbReference type="SUPFAM" id="SSF52833">
    <property type="entry name" value="Thioredoxin-like"/>
    <property type="match status" value="1"/>
</dbReference>
<dbReference type="eggNOG" id="KOG0541">
    <property type="taxonomic scope" value="Eukaryota"/>
</dbReference>
<dbReference type="InterPro" id="IPR013740">
    <property type="entry name" value="Redoxin"/>
</dbReference>
<dbReference type="KEGG" id="pic:PICST_66500"/>
<dbReference type="InterPro" id="IPR013766">
    <property type="entry name" value="Thioredoxin_domain"/>
</dbReference>
<gene>
    <name evidence="9" type="ORF">PICST_66500</name>
</gene>
<dbReference type="CDD" id="cd03013">
    <property type="entry name" value="PRX5_like"/>
    <property type="match status" value="1"/>
</dbReference>
<evidence type="ECO:0000313" key="10">
    <source>
        <dbReference type="Proteomes" id="UP000002258"/>
    </source>
</evidence>
<dbReference type="GO" id="GO:0008379">
    <property type="term" value="F:thioredoxin peroxidase activity"/>
    <property type="evidence" value="ECO:0007669"/>
    <property type="project" value="EnsemblFungi"/>
</dbReference>
<sequence length="177" mass="19123">MGLTNDDKFPTTPKPKYIPYSKANDSLTACANPIELDLAKEFAGKTVVITAVPGAFTPTCTEQHIPDYLKNLEKFKAKGVSKIVVLSANDPFVMAAWGKALGYKDEENYIVFATDPLAKISSELGDSYVADLSSAGFGVRTARYAALVVDGEISFLENEDSLGFTEISSAKNLLDRI</sequence>
<dbReference type="GO" id="GO:0010038">
    <property type="term" value="P:response to metal ion"/>
    <property type="evidence" value="ECO:0007669"/>
    <property type="project" value="EnsemblFungi"/>
</dbReference>
<dbReference type="GeneID" id="4851438"/>
<evidence type="ECO:0000256" key="6">
    <source>
        <dbReference type="PIRSR" id="PIRSR637944-1"/>
    </source>
</evidence>
<dbReference type="STRING" id="322104.A3GGN9"/>
<comment type="function">
    <text evidence="7">Thiol-specific peroxidase that catalyzes the reduction of hydrogen peroxide and organic hydroperoxides to water and alcohols, respectively. Plays a role in cell protection against oxidative stress by detoxifying peroxides.</text>
</comment>
<dbReference type="GO" id="GO:0034599">
    <property type="term" value="P:cellular response to oxidative stress"/>
    <property type="evidence" value="ECO:0007669"/>
    <property type="project" value="EnsemblFungi"/>
</dbReference>
<dbReference type="EMBL" id="AAVQ01000001">
    <property type="protein sequence ID" value="EAZ63560.2"/>
    <property type="molecule type" value="Genomic_DNA"/>
</dbReference>
<comment type="caution">
    <text evidence="9">The sequence shown here is derived from an EMBL/GenBank/DDBJ whole genome shotgun (WGS) entry which is preliminary data.</text>
</comment>
<dbReference type="OrthoDB" id="195498at2759"/>
<keyword evidence="5 7" id="KW-0676">Redox-active center</keyword>
<dbReference type="RefSeq" id="XP_001387583.2">
    <property type="nucleotide sequence ID" value="XM_001387546.1"/>
</dbReference>
<dbReference type="InParanoid" id="A3GGN9"/>